<dbReference type="AlphaFoldDB" id="A0AAD5SF67"/>
<evidence type="ECO:0000313" key="3">
    <source>
        <dbReference type="Proteomes" id="UP001212841"/>
    </source>
</evidence>
<reference evidence="2" key="1">
    <citation type="submission" date="2020-05" db="EMBL/GenBank/DDBJ databases">
        <title>Phylogenomic resolution of chytrid fungi.</title>
        <authorList>
            <person name="Stajich J.E."/>
            <person name="Amses K."/>
            <person name="Simmons R."/>
            <person name="Seto K."/>
            <person name="Myers J."/>
            <person name="Bonds A."/>
            <person name="Quandt C.A."/>
            <person name="Barry K."/>
            <person name="Liu P."/>
            <person name="Grigoriev I."/>
            <person name="Longcore J.E."/>
            <person name="James T.Y."/>
        </authorList>
    </citation>
    <scope>NUCLEOTIDE SEQUENCE</scope>
    <source>
        <strain evidence="2">JEL0318</strain>
    </source>
</reference>
<dbReference type="Proteomes" id="UP001212841">
    <property type="component" value="Unassembled WGS sequence"/>
</dbReference>
<accession>A0AAD5SF67</accession>
<evidence type="ECO:0000313" key="2">
    <source>
        <dbReference type="EMBL" id="KAJ3052993.1"/>
    </source>
</evidence>
<keyword evidence="3" id="KW-1185">Reference proteome</keyword>
<evidence type="ECO:0000259" key="1">
    <source>
        <dbReference type="Pfam" id="PF00646"/>
    </source>
</evidence>
<gene>
    <name evidence="2" type="ORF">HK097_005259</name>
</gene>
<sequence>MSSETVIPRQVGARRGQRVGLALQSPDILTEIFSHFHYPFHLITLSEVSPLWHHIADTHLNWKHFALRMKRLEHPTPKLLSFHPTPPFYRITVVIIAAAQKCTKNPIEAKFFCAKYFQRMLRCMFMVKSTGITSVSISSRDLNSNPASTNTMAAKFANAVRTAIRRSLLHLVD</sequence>
<comment type="caution">
    <text evidence="2">The sequence shown here is derived from an EMBL/GenBank/DDBJ whole genome shotgun (WGS) entry which is preliminary data.</text>
</comment>
<feature type="domain" description="F-box" evidence="1">
    <location>
        <begin position="26"/>
        <end position="63"/>
    </location>
</feature>
<proteinExistence type="predicted"/>
<dbReference type="Pfam" id="PF00646">
    <property type="entry name" value="F-box"/>
    <property type="match status" value="1"/>
</dbReference>
<organism evidence="2 3">
    <name type="scientific">Rhizophlyctis rosea</name>
    <dbReference type="NCBI Taxonomy" id="64517"/>
    <lineage>
        <taxon>Eukaryota</taxon>
        <taxon>Fungi</taxon>
        <taxon>Fungi incertae sedis</taxon>
        <taxon>Chytridiomycota</taxon>
        <taxon>Chytridiomycota incertae sedis</taxon>
        <taxon>Chytridiomycetes</taxon>
        <taxon>Rhizophlyctidales</taxon>
        <taxon>Rhizophlyctidaceae</taxon>
        <taxon>Rhizophlyctis</taxon>
    </lineage>
</organism>
<dbReference type="SUPFAM" id="SSF81383">
    <property type="entry name" value="F-box domain"/>
    <property type="match status" value="1"/>
</dbReference>
<dbReference type="InterPro" id="IPR036047">
    <property type="entry name" value="F-box-like_dom_sf"/>
</dbReference>
<name>A0AAD5SF67_9FUNG</name>
<dbReference type="EMBL" id="JADGJD010000247">
    <property type="protein sequence ID" value="KAJ3052993.1"/>
    <property type="molecule type" value="Genomic_DNA"/>
</dbReference>
<dbReference type="InterPro" id="IPR001810">
    <property type="entry name" value="F-box_dom"/>
</dbReference>
<protein>
    <recommendedName>
        <fullName evidence="1">F-box domain-containing protein</fullName>
    </recommendedName>
</protein>